<keyword evidence="4 10" id="KW-0732">Signal</keyword>
<dbReference type="InterPro" id="IPR019801">
    <property type="entry name" value="Glyco_hydro_35_CS"/>
</dbReference>
<dbReference type="Gene3D" id="3.20.20.80">
    <property type="entry name" value="Glycosidases"/>
    <property type="match status" value="1"/>
</dbReference>
<dbReference type="SUPFAM" id="SSF51011">
    <property type="entry name" value="Glycosyl hydrolase domain"/>
    <property type="match status" value="1"/>
</dbReference>
<dbReference type="SUPFAM" id="SSF51445">
    <property type="entry name" value="(Trans)glycosidases"/>
    <property type="match status" value="1"/>
</dbReference>
<evidence type="ECO:0000256" key="2">
    <source>
        <dbReference type="ARBA" id="ARBA00009809"/>
    </source>
</evidence>
<dbReference type="InterPro" id="IPR017853">
    <property type="entry name" value="GH"/>
</dbReference>
<dbReference type="PROSITE" id="PS01182">
    <property type="entry name" value="GLYCOSYL_HYDROL_F35"/>
    <property type="match status" value="1"/>
</dbReference>
<keyword evidence="7 8" id="KW-0326">Glycosidase</keyword>
<dbReference type="Gene3D" id="2.102.20.10">
    <property type="entry name" value="Beta-galactosidase, domain 2"/>
    <property type="match status" value="1"/>
</dbReference>
<dbReference type="InterPro" id="IPR025300">
    <property type="entry name" value="BetaGal_jelly_roll_dom"/>
</dbReference>
<dbReference type="Gene3D" id="2.60.120.260">
    <property type="entry name" value="Galactose-binding domain-like"/>
    <property type="match status" value="2"/>
</dbReference>
<proteinExistence type="inferred from homology"/>
<dbReference type="InterPro" id="IPR018954">
    <property type="entry name" value="Betagal_dom2"/>
</dbReference>
<comment type="catalytic activity">
    <reaction evidence="1 8">
        <text>Hydrolysis of terminal non-reducing beta-D-galactose residues in beta-D-galactosides.</text>
        <dbReference type="EC" id="3.2.1.23"/>
    </reaction>
</comment>
<dbReference type="Pfam" id="PF01301">
    <property type="entry name" value="Glyco_hydro_35"/>
    <property type="match status" value="1"/>
</dbReference>
<dbReference type="PANTHER" id="PTHR23421">
    <property type="entry name" value="BETA-GALACTOSIDASE RELATED"/>
    <property type="match status" value="1"/>
</dbReference>
<keyword evidence="13" id="KW-1185">Reference proteome</keyword>
<evidence type="ECO:0000256" key="8">
    <source>
        <dbReference type="RuleBase" id="RU000675"/>
    </source>
</evidence>
<dbReference type="EMBL" id="JAGTJR010000013">
    <property type="protein sequence ID" value="KAH7050009.1"/>
    <property type="molecule type" value="Genomic_DNA"/>
</dbReference>
<dbReference type="Pfam" id="PF13363">
    <property type="entry name" value="BetaGal_dom3"/>
    <property type="match status" value="1"/>
</dbReference>
<evidence type="ECO:0000256" key="10">
    <source>
        <dbReference type="SAM" id="SignalP"/>
    </source>
</evidence>
<evidence type="ECO:0000259" key="11">
    <source>
        <dbReference type="SMART" id="SM01029"/>
    </source>
</evidence>
<name>A0ABQ8GA95_9PEZI</name>
<dbReference type="InterPro" id="IPR036833">
    <property type="entry name" value="BetaGal_dom3_sf"/>
</dbReference>
<organism evidence="12 13">
    <name type="scientific">Macrophomina phaseolina</name>
    <dbReference type="NCBI Taxonomy" id="35725"/>
    <lineage>
        <taxon>Eukaryota</taxon>
        <taxon>Fungi</taxon>
        <taxon>Dikarya</taxon>
        <taxon>Ascomycota</taxon>
        <taxon>Pezizomycotina</taxon>
        <taxon>Dothideomycetes</taxon>
        <taxon>Dothideomycetes incertae sedis</taxon>
        <taxon>Botryosphaeriales</taxon>
        <taxon>Botryosphaeriaceae</taxon>
        <taxon>Macrophomina</taxon>
    </lineage>
</organism>
<dbReference type="Proteomes" id="UP000774617">
    <property type="component" value="Unassembled WGS sequence"/>
</dbReference>
<dbReference type="Gene3D" id="2.60.390.10">
    <property type="entry name" value="Beta-galactosidase, domain 3"/>
    <property type="match status" value="1"/>
</dbReference>
<dbReference type="InterPro" id="IPR037110">
    <property type="entry name" value="Betagal_dom2_sf"/>
</dbReference>
<evidence type="ECO:0000256" key="4">
    <source>
        <dbReference type="ARBA" id="ARBA00022729"/>
    </source>
</evidence>
<accession>A0ABQ8GA95</accession>
<dbReference type="InterPro" id="IPR008979">
    <property type="entry name" value="Galactose-bd-like_sf"/>
</dbReference>
<feature type="domain" description="Beta-galactosidase" evidence="11">
    <location>
        <begin position="397"/>
        <end position="578"/>
    </location>
</feature>
<evidence type="ECO:0000256" key="5">
    <source>
        <dbReference type="ARBA" id="ARBA00022801"/>
    </source>
</evidence>
<dbReference type="PRINTS" id="PR00742">
    <property type="entry name" value="GLHYDRLASE35"/>
</dbReference>
<sequence>MKVWHTISSLATITGLAAHSAAQKWPLHNNGLNKIVQWDHYSVQINGERLFLWSGELHLWRIPVPELWRDVFEKIKAAGFNGISLYEHWGWHAPNNETLDFETGAHAFSNAFDIAKELGLYIIYRPGPYSNAEANGGGFPGWLTTGEYGPLRDDNKAYTKAWERYSAAVAEYVRPYLITNGGPIIMWQIENEYGQQWLNPDTKKPNQTAINYMELLEKKAREWNIDVPFTANNPNMWTRSWSKDYSDVGGEVDIYGLDHYPACWTCNLAQCLAVNGHVEPYTVFNYYDHFQSISQTQPSFLMEFQGGSFNPWDGPEGGCSENMGPGWVNLFFRHNLAQKVSAINIYMVYGGTNWGNIGFPEVGTSYDYSAPIHETRLIGDKYNEAKLFGLFVRVAHDFTKVDRVGNSTDYATDSDIFTTELRNPDTGAAYYVTRHDYSPSTDVTKFRLRVSTEAGNLTVPSTGFITLNGRESKTLVTDFSIGSSGKKVTYTTLEILTIADLEDRQVVVFWAPDGEQGEFLLKDTESGKVLSGTADKKSLTKTRNGIVTNVVTGKENTVIEYNNHVQAVVADRRSAYKFWAPTLDSNPLTWENSTVLVHGPYLVRTASIKGDTIHITGDWDEETNVEIWAPKKVKRATFNGAKLKVSNSKYGSLIGSLPAPKVTVDSLAAQLPPLKRWKVADGLPEVATNYDDSRWTDADHETTHHFVPPDTYPVLFADEYGYQAGNILWRGRFKASKEDGPSGAYLRVIGGLASGFSVYVNGKFLGSWLGSMANKTGELHVSFKDVRLDTKKDNVLFVIQDTMGKEQRDAAPDPRGILNATLIAADGSAANFSSWKVAGNAGGNHLLEPIRGTYNEGGLHAERLGWHFPGFNDENWKSGAPAEGFKGAGARFYRTIVPLDIPKGYDVSLAFQLHTEKKAKLRAQLYVNGYQFAKTLPYISNEKTFPVFPGILNYQGDNTIGLSIWTMDEAGGAVDVKWKVNGVHRSAFDPLFDSEYLRPGWEDRSEYA</sequence>
<dbReference type="EC" id="3.2.1.23" evidence="3 8"/>
<gene>
    <name evidence="12" type="ORF">B0J12DRAFT_624435</name>
</gene>
<dbReference type="SUPFAM" id="SSF117100">
    <property type="entry name" value="Beta-galactosidase LacA, domain 3"/>
    <property type="match status" value="1"/>
</dbReference>
<evidence type="ECO:0000313" key="13">
    <source>
        <dbReference type="Proteomes" id="UP000774617"/>
    </source>
</evidence>
<comment type="similarity">
    <text evidence="2 9">Belongs to the glycosyl hydrolase 35 family.</text>
</comment>
<comment type="caution">
    <text evidence="12">The sequence shown here is derived from an EMBL/GenBank/DDBJ whole genome shotgun (WGS) entry which is preliminary data.</text>
</comment>
<dbReference type="Pfam" id="PF10435">
    <property type="entry name" value="BetaGal_dom2"/>
    <property type="match status" value="1"/>
</dbReference>
<dbReference type="InterPro" id="IPR001944">
    <property type="entry name" value="Glycoside_Hdrlase_35"/>
</dbReference>
<evidence type="ECO:0000313" key="12">
    <source>
        <dbReference type="EMBL" id="KAH7050009.1"/>
    </source>
</evidence>
<feature type="chain" id="PRO_5046502367" description="Beta-galactosidase" evidence="10">
    <location>
        <begin position="23"/>
        <end position="1008"/>
    </location>
</feature>
<dbReference type="SMART" id="SM01029">
    <property type="entry name" value="BetaGal_dom2"/>
    <property type="match status" value="1"/>
</dbReference>
<dbReference type="Pfam" id="PF13364">
    <property type="entry name" value="BetaGal_ABD2"/>
    <property type="match status" value="2"/>
</dbReference>
<evidence type="ECO:0000256" key="3">
    <source>
        <dbReference type="ARBA" id="ARBA00012756"/>
    </source>
</evidence>
<reference evidence="12 13" key="1">
    <citation type="journal article" date="2021" name="Nat. Commun.">
        <title>Genetic determinants of endophytism in the Arabidopsis root mycobiome.</title>
        <authorList>
            <person name="Mesny F."/>
            <person name="Miyauchi S."/>
            <person name="Thiergart T."/>
            <person name="Pickel B."/>
            <person name="Atanasova L."/>
            <person name="Karlsson M."/>
            <person name="Huettel B."/>
            <person name="Barry K.W."/>
            <person name="Haridas S."/>
            <person name="Chen C."/>
            <person name="Bauer D."/>
            <person name="Andreopoulos W."/>
            <person name="Pangilinan J."/>
            <person name="LaButti K."/>
            <person name="Riley R."/>
            <person name="Lipzen A."/>
            <person name="Clum A."/>
            <person name="Drula E."/>
            <person name="Henrissat B."/>
            <person name="Kohler A."/>
            <person name="Grigoriev I.V."/>
            <person name="Martin F.M."/>
            <person name="Hacquard S."/>
        </authorList>
    </citation>
    <scope>NUCLEOTIDE SEQUENCE [LARGE SCALE GENOMIC DNA]</scope>
    <source>
        <strain evidence="12 13">MPI-SDFR-AT-0080</strain>
    </source>
</reference>
<evidence type="ECO:0000256" key="6">
    <source>
        <dbReference type="ARBA" id="ARBA00023180"/>
    </source>
</evidence>
<evidence type="ECO:0000256" key="9">
    <source>
        <dbReference type="RuleBase" id="RU003679"/>
    </source>
</evidence>
<dbReference type="InterPro" id="IPR025972">
    <property type="entry name" value="BetaGal_dom3"/>
</dbReference>
<dbReference type="SUPFAM" id="SSF49785">
    <property type="entry name" value="Galactose-binding domain-like"/>
    <property type="match status" value="2"/>
</dbReference>
<dbReference type="InterPro" id="IPR031330">
    <property type="entry name" value="Gly_Hdrlase_35_cat"/>
</dbReference>
<evidence type="ECO:0000256" key="1">
    <source>
        <dbReference type="ARBA" id="ARBA00001412"/>
    </source>
</evidence>
<protein>
    <recommendedName>
        <fullName evidence="3 8">Beta-galactosidase</fullName>
        <ecNumber evidence="3 8">3.2.1.23</ecNumber>
    </recommendedName>
</protein>
<keyword evidence="5 8" id="KW-0378">Hydrolase</keyword>
<keyword evidence="6" id="KW-0325">Glycoprotein</keyword>
<evidence type="ECO:0000256" key="7">
    <source>
        <dbReference type="ARBA" id="ARBA00023295"/>
    </source>
</evidence>
<feature type="signal peptide" evidence="10">
    <location>
        <begin position="1"/>
        <end position="22"/>
    </location>
</feature>